<dbReference type="SMART" id="SM00050">
    <property type="entry name" value="DISIN"/>
    <property type="match status" value="1"/>
</dbReference>
<feature type="binding site" evidence="4">
    <location>
        <position position="501"/>
    </location>
    <ligand>
        <name>Zn(2+)</name>
        <dbReference type="ChEBI" id="CHEBI:29105"/>
        <note>catalytic</note>
    </ligand>
</feature>
<feature type="compositionally biased region" description="Pro residues" evidence="5">
    <location>
        <begin position="824"/>
        <end position="836"/>
    </location>
</feature>
<dbReference type="GO" id="GO:0006508">
    <property type="term" value="P:proteolysis"/>
    <property type="evidence" value="ECO:0007669"/>
    <property type="project" value="InterPro"/>
</dbReference>
<comment type="function">
    <text evidence="2">Probable zinc protease.</text>
</comment>
<evidence type="ECO:0000313" key="11">
    <source>
        <dbReference type="Proteomes" id="UP000189580"/>
    </source>
</evidence>
<evidence type="ECO:0000313" key="10">
    <source>
        <dbReference type="EMBL" id="ANB12801.1"/>
    </source>
</evidence>
<dbReference type="Pfam" id="PF00200">
    <property type="entry name" value="Disintegrin"/>
    <property type="match status" value="1"/>
</dbReference>
<dbReference type="AlphaFoldDB" id="A0A167DDS1"/>
<proteinExistence type="predicted"/>
<evidence type="ECO:0000256" key="7">
    <source>
        <dbReference type="SAM" id="SignalP"/>
    </source>
</evidence>
<dbReference type="PANTHER" id="PTHR11905:SF159">
    <property type="entry name" value="ADAM METALLOPROTEASE"/>
    <property type="match status" value="1"/>
</dbReference>
<feature type="domain" description="Disintegrin" evidence="8">
    <location>
        <begin position="578"/>
        <end position="667"/>
    </location>
</feature>
<feature type="transmembrane region" description="Helical" evidence="6">
    <location>
        <begin position="783"/>
        <end position="805"/>
    </location>
</feature>
<evidence type="ECO:0000256" key="5">
    <source>
        <dbReference type="SAM" id="MobiDB-lite"/>
    </source>
</evidence>
<feature type="active site" evidence="4">
    <location>
        <position position="492"/>
    </location>
</feature>
<comment type="caution">
    <text evidence="4">Lacks conserved residue(s) required for the propagation of feature annotation.</text>
</comment>
<keyword evidence="11" id="KW-1185">Reference proteome</keyword>
<dbReference type="SUPFAM" id="SSF57552">
    <property type="entry name" value="Blood coagulation inhibitor (disintegrin)"/>
    <property type="match status" value="1"/>
</dbReference>
<keyword evidence="4" id="KW-0479">Metal-binding</keyword>
<keyword evidence="6" id="KW-0812">Transmembrane</keyword>
<keyword evidence="7" id="KW-0732">Signal</keyword>
<feature type="chain" id="PRO_5007885145" description="Disintegrin and metalloproteinase domain-containing protein B" evidence="7">
    <location>
        <begin position="20"/>
        <end position="879"/>
    </location>
</feature>
<dbReference type="OrthoDB" id="5951731at2759"/>
<feature type="region of interest" description="Disordered" evidence="5">
    <location>
        <begin position="297"/>
        <end position="318"/>
    </location>
</feature>
<evidence type="ECO:0000256" key="6">
    <source>
        <dbReference type="SAM" id="Phobius"/>
    </source>
</evidence>
<sequence length="879" mass="94641">MPSWASLICLFISVHLALSTSVDRLRPLSHLSSVSRISIETDNHRVAADDPFTLTVEIPSLNHLHNLRRRWWAITDPNEQAFGFESEGLYSYLTRNESLVSGAPEVPEDVLQFKLVLEPNTAVTSHQVVTTDEQGKIVPHPDFVEDSSSTKARAFKGTAYRRVAFISPTTGNLIHQYRPVGWARIVVHEDGIDPIVEGAWKVDDEEGLGVPSSIYHLNRLEAMEQTLGNRYDEEYDLLDTVDSRLVVWRDFDMRLSRTFTLSDKDFTRLTNHQKRDVDSFQTKGFLGDRVLSNIFPRASNDSDTNNDTGGNSGFSSGANLQNSIGDTAGCPSPREVALMGIAADCNFLAGFNSSSEANSHIINIVNTASHAFESAFNITLGLSQVYMVNISQGCPDNPGGTKDAWNFNCSSSQNNNIGNRLSLFSEWRGQRSDDQLATWSLLTSCSQGSIVGISWLGMACVSTASESGNNTFTAGTNVISRTSLDWRVLAHELGHSYGAVHDCDSDTCAQNLEATSQCCPLSASSCDAGAQFLMNPVSSESQDSFSKCTQGNVCGALGRNSVNSTCLTSNTGVKLVTSNECGNGIVEEGEECDCGGPEGCGNNTCCDPLTCKFTAGSQCDPANESCCQDCKFASSTTLCRASQGSCDPAEFCTGNSSTCPPNVRAPNGQSCDAPGLTGQTCISGHCTSRDQQCVTLLGNSSVTSDGSVLNVTKACADDSSCQLSCVDPRFGNTCFTTSQNFLDGTPCQGTGQCQRGNCVGGSGHSGPTFITPFGEGWLQRHQAVIIGIAAGLGGLFLASILFAGIRRHFMHRRRIQNLINSQKQPPPYPPMQPPPAYQMTPIYRPPPPPPPPLPNSRGFISADGTYMPRPPPTIPTNHY</sequence>
<feature type="binding site" evidence="4">
    <location>
        <position position="495"/>
    </location>
    <ligand>
        <name>Zn(2+)</name>
        <dbReference type="ChEBI" id="CHEBI:29105"/>
        <note>catalytic</note>
    </ligand>
</feature>
<dbReference type="PROSITE" id="PS50214">
    <property type="entry name" value="DISINTEGRIN_2"/>
    <property type="match status" value="1"/>
</dbReference>
<dbReference type="EMBL" id="CP014501">
    <property type="protein sequence ID" value="ANB12801.1"/>
    <property type="molecule type" value="Genomic_DNA"/>
</dbReference>
<dbReference type="Gene3D" id="4.10.70.10">
    <property type="entry name" value="Disintegrin domain"/>
    <property type="match status" value="1"/>
</dbReference>
<evidence type="ECO:0000259" key="8">
    <source>
        <dbReference type="PROSITE" id="PS50214"/>
    </source>
</evidence>
<feature type="compositionally biased region" description="Pro residues" evidence="5">
    <location>
        <begin position="843"/>
        <end position="854"/>
    </location>
</feature>
<feature type="binding site" evidence="4">
    <location>
        <position position="491"/>
    </location>
    <ligand>
        <name>Zn(2+)</name>
        <dbReference type="ChEBI" id="CHEBI:29105"/>
        <note>catalytic</note>
    </ligand>
</feature>
<keyword evidence="1" id="KW-1015">Disulfide bond</keyword>
<organism evidence="10 11">
    <name type="scientific">Sugiyamaella lignohabitans</name>
    <dbReference type="NCBI Taxonomy" id="796027"/>
    <lineage>
        <taxon>Eukaryota</taxon>
        <taxon>Fungi</taxon>
        <taxon>Dikarya</taxon>
        <taxon>Ascomycota</taxon>
        <taxon>Saccharomycotina</taxon>
        <taxon>Dipodascomycetes</taxon>
        <taxon>Dipodascales</taxon>
        <taxon>Trichomonascaceae</taxon>
        <taxon>Sugiyamaella</taxon>
    </lineage>
</organism>
<evidence type="ECO:0000256" key="1">
    <source>
        <dbReference type="ARBA" id="ARBA00023157"/>
    </source>
</evidence>
<evidence type="ECO:0000256" key="3">
    <source>
        <dbReference type="ARBA" id="ARBA00074021"/>
    </source>
</evidence>
<feature type="compositionally biased region" description="Low complexity" evidence="5">
    <location>
        <begin position="299"/>
        <end position="317"/>
    </location>
</feature>
<gene>
    <name evidence="10" type="ORF">AWJ20_1073</name>
</gene>
<dbReference type="InterPro" id="IPR001590">
    <property type="entry name" value="Peptidase_M12B"/>
</dbReference>
<evidence type="ECO:0000259" key="9">
    <source>
        <dbReference type="PROSITE" id="PS50215"/>
    </source>
</evidence>
<evidence type="ECO:0000256" key="2">
    <source>
        <dbReference type="ARBA" id="ARBA00056552"/>
    </source>
</evidence>
<reference evidence="10 11" key="1">
    <citation type="submission" date="2016-02" db="EMBL/GenBank/DDBJ databases">
        <title>Complete genome sequence and transcriptome regulation of the pentose utilising yeast Sugiyamaella lignohabitans.</title>
        <authorList>
            <person name="Bellasio M."/>
            <person name="Peymann A."/>
            <person name="Valli M."/>
            <person name="Sipitzky M."/>
            <person name="Graf A."/>
            <person name="Sauer M."/>
            <person name="Marx H."/>
            <person name="Mattanovich D."/>
        </authorList>
    </citation>
    <scope>NUCLEOTIDE SEQUENCE [LARGE SCALE GENOMIC DNA]</scope>
    <source>
        <strain evidence="10 11">CBS 10342</strain>
    </source>
</reference>
<protein>
    <recommendedName>
        <fullName evidence="3">Disintegrin and metalloproteinase domain-containing protein B</fullName>
    </recommendedName>
</protein>
<feature type="signal peptide" evidence="7">
    <location>
        <begin position="1"/>
        <end position="19"/>
    </location>
</feature>
<dbReference type="GO" id="GO:0004222">
    <property type="term" value="F:metalloendopeptidase activity"/>
    <property type="evidence" value="ECO:0007669"/>
    <property type="project" value="InterPro"/>
</dbReference>
<dbReference type="Gene3D" id="3.40.1620.60">
    <property type="match status" value="1"/>
</dbReference>
<dbReference type="RefSeq" id="XP_018735278.1">
    <property type="nucleotide sequence ID" value="XM_018877924.1"/>
</dbReference>
<dbReference type="InterPro" id="IPR024079">
    <property type="entry name" value="MetalloPept_cat_dom_sf"/>
</dbReference>
<dbReference type="FunFam" id="4.10.70.10:FF:000003">
    <property type="entry name" value="Disintegrin and metalloproteinase domain-containing protein 17"/>
    <property type="match status" value="1"/>
</dbReference>
<dbReference type="Pfam" id="PF13688">
    <property type="entry name" value="Reprolysin_5"/>
    <property type="match status" value="1"/>
</dbReference>
<dbReference type="KEGG" id="slb:AWJ20_1073"/>
<name>A0A167DDS1_9ASCO</name>
<dbReference type="InterPro" id="IPR036436">
    <property type="entry name" value="Disintegrin_dom_sf"/>
</dbReference>
<keyword evidence="4" id="KW-0862">Zinc</keyword>
<feature type="compositionally biased region" description="Pro residues" evidence="5">
    <location>
        <begin position="868"/>
        <end position="879"/>
    </location>
</feature>
<dbReference type="Gene3D" id="3.40.390.10">
    <property type="entry name" value="Collagenase (Catalytic Domain)"/>
    <property type="match status" value="1"/>
</dbReference>
<feature type="region of interest" description="Disordered" evidence="5">
    <location>
        <begin position="819"/>
        <end position="879"/>
    </location>
</feature>
<accession>A0A167DDS1</accession>
<keyword evidence="6" id="KW-1133">Transmembrane helix</keyword>
<evidence type="ECO:0000256" key="4">
    <source>
        <dbReference type="PROSITE-ProRule" id="PRU00276"/>
    </source>
</evidence>
<dbReference type="GeneID" id="30032835"/>
<dbReference type="SUPFAM" id="SSF55486">
    <property type="entry name" value="Metalloproteases ('zincins'), catalytic domain"/>
    <property type="match status" value="1"/>
</dbReference>
<dbReference type="InterPro" id="IPR001762">
    <property type="entry name" value="Disintegrin_dom"/>
</dbReference>
<keyword evidence="6" id="KW-0472">Membrane</keyword>
<dbReference type="PROSITE" id="PS50215">
    <property type="entry name" value="ADAM_MEPRO"/>
    <property type="match status" value="1"/>
</dbReference>
<dbReference type="GO" id="GO:0046872">
    <property type="term" value="F:metal ion binding"/>
    <property type="evidence" value="ECO:0007669"/>
    <property type="project" value="UniProtKB-KW"/>
</dbReference>
<feature type="domain" description="Peptidase M12B" evidence="9">
    <location>
        <begin position="334"/>
        <end position="553"/>
    </location>
</feature>
<dbReference type="PANTHER" id="PTHR11905">
    <property type="entry name" value="ADAM A DISINTEGRIN AND METALLOPROTEASE DOMAIN"/>
    <property type="match status" value="1"/>
</dbReference>
<dbReference type="Proteomes" id="UP000189580">
    <property type="component" value="Chromosome a"/>
</dbReference>